<evidence type="ECO:0000259" key="2">
    <source>
        <dbReference type="SMART" id="SM00563"/>
    </source>
</evidence>
<feature type="transmembrane region" description="Helical" evidence="1">
    <location>
        <begin position="6"/>
        <end position="37"/>
    </location>
</feature>
<evidence type="ECO:0000256" key="1">
    <source>
        <dbReference type="SAM" id="Phobius"/>
    </source>
</evidence>
<dbReference type="Pfam" id="PF01553">
    <property type="entry name" value="Acyltransferase"/>
    <property type="match status" value="3"/>
</dbReference>
<feature type="domain" description="Phospholipid/glycerol acyltransferase" evidence="2">
    <location>
        <begin position="609"/>
        <end position="724"/>
    </location>
</feature>
<reference evidence="3 4" key="1">
    <citation type="journal article" date="2018" name="J. Allergy Clin. Immunol.">
        <title>High-quality assembly of Dermatophagoides pteronyssinus genome and transcriptome reveals a wide range of novel allergens.</title>
        <authorList>
            <person name="Liu X.Y."/>
            <person name="Yang K.Y."/>
            <person name="Wang M.Q."/>
            <person name="Kwok J.S."/>
            <person name="Zeng X."/>
            <person name="Yang Z."/>
            <person name="Xiao X.J."/>
            <person name="Lau C.P."/>
            <person name="Li Y."/>
            <person name="Huang Z.M."/>
            <person name="Ba J.G."/>
            <person name="Yim A.K."/>
            <person name="Ouyang C.Y."/>
            <person name="Ngai S.M."/>
            <person name="Chan T.F."/>
            <person name="Leung E.L."/>
            <person name="Liu L."/>
            <person name="Liu Z.G."/>
            <person name="Tsui S.K."/>
        </authorList>
    </citation>
    <scope>NUCLEOTIDE SEQUENCE [LARGE SCALE GENOMIC DNA]</scope>
    <source>
        <strain evidence="3">Derp</strain>
    </source>
</reference>
<dbReference type="Proteomes" id="UP000887458">
    <property type="component" value="Unassembled WGS sequence"/>
</dbReference>
<sequence>MDSQSILSIISIPVILSIASPLFFILLFYISLIIIWIHCYCYRLIDNNNINNDNDIDIIMRSESLHIKIWYRTFNAIALIFSTFGRLWYNYEIIGLDNLPEQGSSALIVFYHGTWPLDIYFLISELILLKNQRKKRLMFTIVERIMYKFPGWPLLLRTIRLVPGSVPECIQMLNNGSIVALSPGGLREAMFSDHHRYEIIHSGRLGFARVAKQANVPIIPIFTRNIRESFRQVPLMKNFVKFIYNRYRIPLFLTYGGFPVKLTTIIGKPIYFQPDTSVEDIAEMTRLKMKELIEQNQTIPDFNEHWKYWNQPVQTVAKLLTTVGRWWHGYDIINMNNIPDNGPAIIVFYHSTIPNDYHYLLCRIFLDKKRKIFTITDRLLFYIPGWSLLLNALQSIPGTRKDCVQLLKQNHLIALSPGGLREAMFGDNNYQLIWSGRQGFASVAKEANVPIIPVFTKNSREAFRCLPLFQEFFRKIYDQYKIPLFLPYGGLPVKMTTIIGEPIYFPPEMSVTEIAELTAKKMKELIERHQTRPGSILILHFYRLILNPYYYHCFMDNGENQSLFNNDDEHYQQWMRPALLIAKIFNIVGRIWHGYEIIGYERIPKNGSAILVFYHSTLPNDIYYIIAKIFSIQKRKFYTIIDRIVTMVPGWSLFLNVLCITPGTIDDCVDIINRGNMLLLAPGGLREAMFSDENYQLIWNNRYGFARIARRTNVPIIPVFTKNSRESFRCLPILPRWLCRQIYDRYKIPIFWPFGGLPVKLTTIIGEPIHFPPEMTVAEIAELTAKKMEELIERHQTRPGSMWKALQQRKSPPSTTIICGSIDSYGVSTGFVSNDCLEKTAAFIVPPPLREPPPLKSSRICPSV</sequence>
<keyword evidence="1" id="KW-0472">Membrane</keyword>
<feature type="transmembrane region" description="Helical" evidence="1">
    <location>
        <begin position="109"/>
        <end position="129"/>
    </location>
</feature>
<dbReference type="SUPFAM" id="SSF69593">
    <property type="entry name" value="Glycerol-3-phosphate (1)-acyltransferase"/>
    <property type="match status" value="2"/>
</dbReference>
<comment type="caution">
    <text evidence="3">The sequence shown here is derived from an EMBL/GenBank/DDBJ whole genome shotgun (WGS) entry which is preliminary data.</text>
</comment>
<dbReference type="PANTHER" id="PTHR22753:SF14">
    <property type="entry name" value="MONOACYLGLYCEROL_DIACYLGLYCEROL O-ACYLTRANSFERASE"/>
    <property type="match status" value="1"/>
</dbReference>
<dbReference type="InterPro" id="IPR002123">
    <property type="entry name" value="Plipid/glycerol_acylTrfase"/>
</dbReference>
<dbReference type="PANTHER" id="PTHR22753">
    <property type="entry name" value="TRANSMEMBRANE PROTEIN 68"/>
    <property type="match status" value="1"/>
</dbReference>
<gene>
    <name evidence="3" type="primary">TMEM68_3</name>
    <name evidence="3" type="ORF">DERP_009212</name>
</gene>
<dbReference type="SMART" id="SM00563">
    <property type="entry name" value="PlsC"/>
    <property type="match status" value="2"/>
</dbReference>
<dbReference type="EMBL" id="NJHN03000024">
    <property type="protein sequence ID" value="KAH9424988.1"/>
    <property type="molecule type" value="Genomic_DNA"/>
</dbReference>
<keyword evidence="1 3" id="KW-0812">Transmembrane</keyword>
<name>A0ABQ8JQU8_DERPT</name>
<keyword evidence="1" id="KW-1133">Transmembrane helix</keyword>
<reference evidence="3 4" key="2">
    <citation type="journal article" date="2022" name="Mol. Biol. Evol.">
        <title>Comparative Genomics Reveals Insights into the Divergent Evolution of Astigmatic Mites and Household Pest Adaptations.</title>
        <authorList>
            <person name="Xiong Q."/>
            <person name="Wan A.T."/>
            <person name="Liu X."/>
            <person name="Fung C.S."/>
            <person name="Xiao X."/>
            <person name="Malainual N."/>
            <person name="Hou J."/>
            <person name="Wang L."/>
            <person name="Wang M."/>
            <person name="Yang K.Y."/>
            <person name="Cui Y."/>
            <person name="Leung E.L."/>
            <person name="Nong W."/>
            <person name="Shin S.K."/>
            <person name="Au S.W."/>
            <person name="Jeong K.Y."/>
            <person name="Chew F.T."/>
            <person name="Hui J.H."/>
            <person name="Leung T.F."/>
            <person name="Tungtrongchitr A."/>
            <person name="Zhong N."/>
            <person name="Liu Z."/>
            <person name="Tsui S.K."/>
        </authorList>
    </citation>
    <scope>NUCLEOTIDE SEQUENCE [LARGE SCALE GENOMIC DNA]</scope>
    <source>
        <strain evidence="3">Derp</strain>
    </source>
</reference>
<feature type="domain" description="Phospholipid/glycerol acyltransferase" evidence="2">
    <location>
        <begin position="344"/>
        <end position="459"/>
    </location>
</feature>
<protein>
    <submittedName>
        <fullName evidence="3">Transmembrane protein 68</fullName>
    </submittedName>
</protein>
<dbReference type="CDD" id="cd07987">
    <property type="entry name" value="LPLAT_MGAT-like"/>
    <property type="match status" value="3"/>
</dbReference>
<accession>A0ABQ8JQU8</accession>
<evidence type="ECO:0000313" key="4">
    <source>
        <dbReference type="Proteomes" id="UP000887458"/>
    </source>
</evidence>
<keyword evidence="4" id="KW-1185">Reference proteome</keyword>
<organism evidence="3 4">
    <name type="scientific">Dermatophagoides pteronyssinus</name>
    <name type="common">European house dust mite</name>
    <dbReference type="NCBI Taxonomy" id="6956"/>
    <lineage>
        <taxon>Eukaryota</taxon>
        <taxon>Metazoa</taxon>
        <taxon>Ecdysozoa</taxon>
        <taxon>Arthropoda</taxon>
        <taxon>Chelicerata</taxon>
        <taxon>Arachnida</taxon>
        <taxon>Acari</taxon>
        <taxon>Acariformes</taxon>
        <taxon>Sarcoptiformes</taxon>
        <taxon>Astigmata</taxon>
        <taxon>Psoroptidia</taxon>
        <taxon>Analgoidea</taxon>
        <taxon>Pyroglyphidae</taxon>
        <taxon>Dermatophagoidinae</taxon>
        <taxon>Dermatophagoides</taxon>
    </lineage>
</organism>
<proteinExistence type="predicted"/>
<feature type="transmembrane region" description="Helical" evidence="1">
    <location>
        <begin position="379"/>
        <end position="396"/>
    </location>
</feature>
<feature type="transmembrane region" description="Helical" evidence="1">
    <location>
        <begin position="69"/>
        <end position="89"/>
    </location>
</feature>
<evidence type="ECO:0000313" key="3">
    <source>
        <dbReference type="EMBL" id="KAH9424988.1"/>
    </source>
</evidence>